<dbReference type="Proteomes" id="UP001165960">
    <property type="component" value="Unassembled WGS sequence"/>
</dbReference>
<reference evidence="1" key="1">
    <citation type="submission" date="2022-04" db="EMBL/GenBank/DDBJ databases">
        <title>Genome of the entomopathogenic fungus Entomophthora muscae.</title>
        <authorList>
            <person name="Elya C."/>
            <person name="Lovett B.R."/>
            <person name="Lee E."/>
            <person name="Macias A.M."/>
            <person name="Hajek A.E."/>
            <person name="De Bivort B.L."/>
            <person name="Kasson M.T."/>
            <person name="De Fine Licht H.H."/>
            <person name="Stajich J.E."/>
        </authorList>
    </citation>
    <scope>NUCLEOTIDE SEQUENCE</scope>
    <source>
        <strain evidence="1">Berkeley</strain>
    </source>
</reference>
<proteinExistence type="predicted"/>
<dbReference type="EMBL" id="QTSX02001512">
    <property type="protein sequence ID" value="KAJ9080895.1"/>
    <property type="molecule type" value="Genomic_DNA"/>
</dbReference>
<accession>A0ACC2U2B9</accession>
<gene>
    <name evidence="1" type="primary">TAF11_2</name>
    <name evidence="1" type="ORF">DSO57_1019979</name>
</gene>
<sequence length="262" mass="30358">MGKMKETPQVDPELQLCRIYPLIVPVLLSLLILMEWKASKIKKLRVESNHPNPTAYQKITLRQRRKRKKNDEQISNEEYKLQVKNSGRTNEELRYSGLTFIGTFKVEMIQTFCFSVNFLLNRSLIEAFSSDQLRRYEVFRRSSLNKANTRVLLSSILSQQATQNLAMIVAGFSKVFIGEIVEIALDVKKEWEEKARLSESSEDTPLPTNTPLQPHHLREAYRRYRKQSNMLSGPRGPIAPSTSSLHSGVPSIVSRHRRFFRH</sequence>
<comment type="caution">
    <text evidence="1">The sequence shown here is derived from an EMBL/GenBank/DDBJ whole genome shotgun (WGS) entry which is preliminary data.</text>
</comment>
<protein>
    <submittedName>
        <fullName evidence="1">Transcription initiation factor TFIID subunit 11</fullName>
    </submittedName>
</protein>
<keyword evidence="2" id="KW-1185">Reference proteome</keyword>
<name>A0ACC2U2B9_9FUNG</name>
<organism evidence="1 2">
    <name type="scientific">Entomophthora muscae</name>
    <dbReference type="NCBI Taxonomy" id="34485"/>
    <lineage>
        <taxon>Eukaryota</taxon>
        <taxon>Fungi</taxon>
        <taxon>Fungi incertae sedis</taxon>
        <taxon>Zoopagomycota</taxon>
        <taxon>Entomophthoromycotina</taxon>
        <taxon>Entomophthoromycetes</taxon>
        <taxon>Entomophthorales</taxon>
        <taxon>Entomophthoraceae</taxon>
        <taxon>Entomophthora</taxon>
    </lineage>
</organism>
<evidence type="ECO:0000313" key="1">
    <source>
        <dbReference type="EMBL" id="KAJ9080895.1"/>
    </source>
</evidence>
<evidence type="ECO:0000313" key="2">
    <source>
        <dbReference type="Proteomes" id="UP001165960"/>
    </source>
</evidence>